<keyword evidence="2" id="KW-0812">Transmembrane</keyword>
<dbReference type="EMBL" id="JAPEUY010000010">
    <property type="protein sequence ID" value="KAJ4369146.1"/>
    <property type="molecule type" value="Genomic_DNA"/>
</dbReference>
<sequence>MSRARLLLRRHNLFKIPSHLTTTRPYHAPPSTLQNPILQSRIRWSYLWYASILALGITTGLGARHFAAPLGLPNPGTREDDLILESLSRDIDALEVVRSLRKQSYNLHSDISLKSGPGLRAGGSGGGGGRKISAYKGWLELDIDFGKDEDSKDGILGAMSGTRGLGVQRAFWNAETREMVAVVWMGGGLSGWPGVAHGGAIATVFEEVMARMVRGPEGAVEAIHRPTSLSLTYAKPTYSLDFYILRASFSQPDLPQTEPPPEPEAEPTKSWLSWLSPKKDMTKREETGQKNKVSEIVGTLESVKGDLCVKAKGTFGTRGAPLI</sequence>
<evidence type="ECO:0000256" key="2">
    <source>
        <dbReference type="SAM" id="Phobius"/>
    </source>
</evidence>
<comment type="caution">
    <text evidence="3">The sequence shown here is derived from an EMBL/GenBank/DDBJ whole genome shotgun (WGS) entry which is preliminary data.</text>
</comment>
<accession>A0A9W8Y7I7</accession>
<protein>
    <submittedName>
        <fullName evidence="3">Uncharacterized protein</fullName>
    </submittedName>
</protein>
<dbReference type="PANTHER" id="PTHR47260:SF1">
    <property type="entry name" value="UPF0644 PROTEIN PB2B4.06"/>
    <property type="match status" value="1"/>
</dbReference>
<name>A0A9W8Y7I7_9PLEO</name>
<evidence type="ECO:0000313" key="3">
    <source>
        <dbReference type="EMBL" id="KAJ4369146.1"/>
    </source>
</evidence>
<evidence type="ECO:0000256" key="1">
    <source>
        <dbReference type="SAM" id="MobiDB-lite"/>
    </source>
</evidence>
<evidence type="ECO:0000313" key="4">
    <source>
        <dbReference type="Proteomes" id="UP001140560"/>
    </source>
</evidence>
<reference evidence="3" key="1">
    <citation type="submission" date="2022-10" db="EMBL/GenBank/DDBJ databases">
        <title>Tapping the CABI collections for fungal endophytes: first genome assemblies for Collariella, Neodidymelliopsis, Ascochyta clinopodiicola, Didymella pomorum, Didymosphaeria variabile, Neocosmospora piperis and Neocucurbitaria cava.</title>
        <authorList>
            <person name="Hill R."/>
        </authorList>
    </citation>
    <scope>NUCLEOTIDE SEQUENCE</scope>
    <source>
        <strain evidence="3">IMI 356814</strain>
    </source>
</reference>
<feature type="compositionally biased region" description="Basic and acidic residues" evidence="1">
    <location>
        <begin position="277"/>
        <end position="291"/>
    </location>
</feature>
<dbReference type="SUPFAM" id="SSF54637">
    <property type="entry name" value="Thioesterase/thiol ester dehydrase-isomerase"/>
    <property type="match status" value="1"/>
</dbReference>
<dbReference type="InterPro" id="IPR029069">
    <property type="entry name" value="HotDog_dom_sf"/>
</dbReference>
<feature type="region of interest" description="Disordered" evidence="1">
    <location>
        <begin position="252"/>
        <end position="291"/>
    </location>
</feature>
<keyword evidence="2" id="KW-1133">Transmembrane helix</keyword>
<keyword evidence="2" id="KW-0472">Membrane</keyword>
<dbReference type="AlphaFoldDB" id="A0A9W8Y7I7"/>
<keyword evidence="4" id="KW-1185">Reference proteome</keyword>
<gene>
    <name evidence="3" type="ORF">N0V83_006230</name>
</gene>
<dbReference type="OrthoDB" id="506431at2759"/>
<dbReference type="Proteomes" id="UP001140560">
    <property type="component" value="Unassembled WGS sequence"/>
</dbReference>
<dbReference type="PANTHER" id="PTHR47260">
    <property type="entry name" value="UPF0644 PROTEIN PB2B4.06"/>
    <property type="match status" value="1"/>
</dbReference>
<proteinExistence type="predicted"/>
<organism evidence="3 4">
    <name type="scientific">Neocucurbitaria cava</name>
    <dbReference type="NCBI Taxonomy" id="798079"/>
    <lineage>
        <taxon>Eukaryota</taxon>
        <taxon>Fungi</taxon>
        <taxon>Dikarya</taxon>
        <taxon>Ascomycota</taxon>
        <taxon>Pezizomycotina</taxon>
        <taxon>Dothideomycetes</taxon>
        <taxon>Pleosporomycetidae</taxon>
        <taxon>Pleosporales</taxon>
        <taxon>Pleosporineae</taxon>
        <taxon>Cucurbitariaceae</taxon>
        <taxon>Neocucurbitaria</taxon>
    </lineage>
</organism>
<dbReference type="Gene3D" id="3.10.129.10">
    <property type="entry name" value="Hotdog Thioesterase"/>
    <property type="match status" value="1"/>
</dbReference>
<dbReference type="InterPro" id="IPR052061">
    <property type="entry name" value="PTE-AB_protein"/>
</dbReference>
<feature type="transmembrane region" description="Helical" evidence="2">
    <location>
        <begin position="46"/>
        <end position="67"/>
    </location>
</feature>